<evidence type="ECO:0000256" key="1">
    <source>
        <dbReference type="SAM" id="Phobius"/>
    </source>
</evidence>
<sequence>MICHSFLVLTFIKHQKHFPLSISLVSTTIDIAHSLLKSQCIEKYHEPIRYRQLVGSLQYLNLTRLDIAFKVNKLSQFMHCPTNIHWLALKRLLRNLKLTIAFGSFYILVIFQLTGFPKKHTIVARSSSEAEYKPIVATTAEVLWVKSLLQEQGYSVPSTTI</sequence>
<keyword evidence="1" id="KW-0472">Membrane</keyword>
<keyword evidence="3" id="KW-1185">Reference proteome</keyword>
<keyword evidence="1" id="KW-0812">Transmembrane</keyword>
<evidence type="ECO:0008006" key="4">
    <source>
        <dbReference type="Google" id="ProtNLM"/>
    </source>
</evidence>
<name>A0A3Q7IE78_SOLLC</name>
<feature type="transmembrane region" description="Helical" evidence="1">
    <location>
        <begin position="98"/>
        <end position="116"/>
    </location>
</feature>
<dbReference type="PANTHER" id="PTHR11439">
    <property type="entry name" value="GAG-POL-RELATED RETROTRANSPOSON"/>
    <property type="match status" value="1"/>
</dbReference>
<protein>
    <recommendedName>
        <fullName evidence="4">Reverse transcriptase Ty1/copia-type domain-containing protein</fullName>
    </recommendedName>
</protein>
<reference evidence="2" key="2">
    <citation type="submission" date="2019-01" db="UniProtKB">
        <authorList>
            <consortium name="EnsemblPlants"/>
        </authorList>
    </citation>
    <scope>IDENTIFICATION</scope>
    <source>
        <strain evidence="2">cv. Heinz 1706</strain>
    </source>
</reference>
<reference evidence="2" key="1">
    <citation type="journal article" date="2012" name="Nature">
        <title>The tomato genome sequence provides insights into fleshy fruit evolution.</title>
        <authorList>
            <consortium name="Tomato Genome Consortium"/>
        </authorList>
    </citation>
    <scope>NUCLEOTIDE SEQUENCE [LARGE SCALE GENOMIC DNA]</scope>
    <source>
        <strain evidence="2">cv. Heinz 1706</strain>
    </source>
</reference>
<keyword evidence="1" id="KW-1133">Transmembrane helix</keyword>
<dbReference type="Gramene" id="Solyc10g044993.1.1">
    <property type="protein sequence ID" value="Solyc10g044993.1.1"/>
    <property type="gene ID" value="Solyc10g044993.1"/>
</dbReference>
<dbReference type="Proteomes" id="UP000004994">
    <property type="component" value="Chromosome 10"/>
</dbReference>
<accession>A0A3Q7IE78</accession>
<dbReference type="EnsemblPlants" id="Solyc10g044993.1.1">
    <property type="protein sequence ID" value="Solyc10g044993.1.1"/>
    <property type="gene ID" value="Solyc10g044993.1"/>
</dbReference>
<evidence type="ECO:0000313" key="2">
    <source>
        <dbReference type="EnsemblPlants" id="Solyc10g044993.1.1"/>
    </source>
</evidence>
<organism evidence="2">
    <name type="scientific">Solanum lycopersicum</name>
    <name type="common">Tomato</name>
    <name type="synonym">Lycopersicon esculentum</name>
    <dbReference type="NCBI Taxonomy" id="4081"/>
    <lineage>
        <taxon>Eukaryota</taxon>
        <taxon>Viridiplantae</taxon>
        <taxon>Streptophyta</taxon>
        <taxon>Embryophyta</taxon>
        <taxon>Tracheophyta</taxon>
        <taxon>Spermatophyta</taxon>
        <taxon>Magnoliopsida</taxon>
        <taxon>eudicotyledons</taxon>
        <taxon>Gunneridae</taxon>
        <taxon>Pentapetalae</taxon>
        <taxon>asterids</taxon>
        <taxon>lamiids</taxon>
        <taxon>Solanales</taxon>
        <taxon>Solanaceae</taxon>
        <taxon>Solanoideae</taxon>
        <taxon>Solaneae</taxon>
        <taxon>Solanum</taxon>
        <taxon>Solanum subgen. Lycopersicon</taxon>
    </lineage>
</organism>
<evidence type="ECO:0000313" key="3">
    <source>
        <dbReference type="Proteomes" id="UP000004994"/>
    </source>
</evidence>
<proteinExistence type="predicted"/>
<dbReference type="InParanoid" id="A0A3Q7IE78"/>
<dbReference type="STRING" id="4081.A0A3Q7IE78"/>
<dbReference type="PANTHER" id="PTHR11439:SF489">
    <property type="entry name" value="RNA-DIRECTED DNA POLYMERASE"/>
    <property type="match status" value="1"/>
</dbReference>
<dbReference type="OMA" id="KHTIVAR"/>
<dbReference type="AlphaFoldDB" id="A0A3Q7IE78"/>